<reference evidence="2 3" key="1">
    <citation type="journal article" date="2013" name="J. Virol.">
        <title>Insights into head-tailed viruses infecting extremely halophilic archaea.</title>
        <authorList>
            <person name="Pietila M.K."/>
            <person name="Laurinmaki P."/>
            <person name="Russell D.A."/>
            <person name="Ko C.C."/>
            <person name="Jacobs-Sera D."/>
            <person name="Butcher S.J."/>
            <person name="Bamford D.H."/>
            <person name="Hendrix R.W."/>
        </authorList>
    </citation>
    <scope>NUCLEOTIDE SEQUENCE [LARGE SCALE GENOMIC DNA]</scope>
</reference>
<dbReference type="OrthoDB" id="13473at10239"/>
<dbReference type="GeneID" id="14477159"/>
<feature type="region of interest" description="Disordered" evidence="1">
    <location>
        <begin position="24"/>
        <end position="52"/>
    </location>
</feature>
<dbReference type="EMBL" id="KC117376">
    <property type="protein sequence ID" value="AGC34290.1"/>
    <property type="molecule type" value="Genomic_DNA"/>
</dbReference>
<gene>
    <name evidence="2" type="primary">21</name>
    <name evidence="2" type="ORF">HSTV2_21</name>
</gene>
<keyword evidence="3" id="KW-1185">Reference proteome</keyword>
<protein>
    <submittedName>
        <fullName evidence="2">Tail tube</fullName>
    </submittedName>
</protein>
<accession>L7TJZ2</accession>
<evidence type="ECO:0000313" key="2">
    <source>
        <dbReference type="EMBL" id="AGC34290.1"/>
    </source>
</evidence>
<evidence type="ECO:0000313" key="3">
    <source>
        <dbReference type="Proteomes" id="UP000011138"/>
    </source>
</evidence>
<sequence length="173" mass="18616">MVFNNQPQGVDRIESAANITLQVSKGAKQARTATEGGPDGAGTGDVDAATQEVPISRLDTTKEIQISEVRESSLKATGYSITAISYSGTMMFRGSTLTRIFDEGEGGINALVYDENGVPVPVSITITHDLNGEAETYQTVLVTSESYQVRTEEVTETAFDWVAMDRTTDQPDN</sequence>
<name>L7TJZ2_9CAUD</name>
<organism evidence="2 3">
    <name type="scientific">Halorubrum sodomense tailed virus 2</name>
    <dbReference type="NCBI Taxonomy" id="1262527"/>
    <lineage>
        <taxon>Viruses</taxon>
        <taxon>Duplodnaviria</taxon>
        <taxon>Heunggongvirae</taxon>
        <taxon>Uroviricota</taxon>
        <taxon>Caudoviricetes</taxon>
        <taxon>Thumleimavirales</taxon>
        <taxon>Hafunaviridae</taxon>
        <taxon>Mincapvirus</taxon>
        <taxon>Mincapvirus eilatense</taxon>
        <taxon>Mincapvirus HSTV2</taxon>
    </lineage>
</organism>
<dbReference type="KEGG" id="vg:14477159"/>
<evidence type="ECO:0000256" key="1">
    <source>
        <dbReference type="SAM" id="MobiDB-lite"/>
    </source>
</evidence>
<proteinExistence type="predicted"/>
<dbReference type="RefSeq" id="YP_007379100.1">
    <property type="nucleotide sequence ID" value="NC_020159.1"/>
</dbReference>
<dbReference type="Proteomes" id="UP000011138">
    <property type="component" value="Segment"/>
</dbReference>